<feature type="region of interest" description="Disordered" evidence="1">
    <location>
        <begin position="53"/>
        <end position="72"/>
    </location>
</feature>
<accession>A0A6L2J1H8</accession>
<feature type="compositionally biased region" description="Acidic residues" evidence="1">
    <location>
        <begin position="168"/>
        <end position="190"/>
    </location>
</feature>
<sequence>MSKLSEGQDSPLTKLRNTIVGKYKFIMKIPDTMINDVIKQSVGYKYYKHKRNESKKAKVAEEPEEQHVSPVKSEKGKVAVELAKSISIEEQRHLQRTIVTQLTIDQRIDKAVEDTYVEWGHKLKGHVVEDPAVQSLLDIQKGSKASRVESLEQSKQAVGREGLNSDEAKDDETSDYDNSDVDLSEEELKGDDDNVGFGVFMYNKSAKPLKSTYLNPTVTCSSSKTHDDLDHPNDREGVNMKQRKKDAGEPSSRSLRKDKSLVVQTQDNTPANHPRDQQDLYVQERHNVRWFMNKSGSPDKWSKEVHRYHIEALNGIHHWEDARQDFFKVEINNRSPGKVYYGKRIISVVRVDVKRK</sequence>
<evidence type="ECO:0000256" key="1">
    <source>
        <dbReference type="SAM" id="MobiDB-lite"/>
    </source>
</evidence>
<dbReference type="AlphaFoldDB" id="A0A6L2J1H8"/>
<feature type="compositionally biased region" description="Basic and acidic residues" evidence="1">
    <location>
        <begin position="224"/>
        <end position="238"/>
    </location>
</feature>
<name>A0A6L2J1H8_TANCI</name>
<feature type="region of interest" description="Disordered" evidence="1">
    <location>
        <begin position="220"/>
        <end position="277"/>
    </location>
</feature>
<comment type="caution">
    <text evidence="2">The sequence shown here is derived from an EMBL/GenBank/DDBJ whole genome shotgun (WGS) entry which is preliminary data.</text>
</comment>
<feature type="compositionally biased region" description="Basic and acidic residues" evidence="1">
    <location>
        <begin position="54"/>
        <end position="72"/>
    </location>
</feature>
<feature type="compositionally biased region" description="Polar residues" evidence="1">
    <location>
        <begin position="262"/>
        <end position="271"/>
    </location>
</feature>
<gene>
    <name evidence="2" type="ORF">Tci_002438</name>
</gene>
<organism evidence="2">
    <name type="scientific">Tanacetum cinerariifolium</name>
    <name type="common">Dalmatian daisy</name>
    <name type="synonym">Chrysanthemum cinerariifolium</name>
    <dbReference type="NCBI Taxonomy" id="118510"/>
    <lineage>
        <taxon>Eukaryota</taxon>
        <taxon>Viridiplantae</taxon>
        <taxon>Streptophyta</taxon>
        <taxon>Embryophyta</taxon>
        <taxon>Tracheophyta</taxon>
        <taxon>Spermatophyta</taxon>
        <taxon>Magnoliopsida</taxon>
        <taxon>eudicotyledons</taxon>
        <taxon>Gunneridae</taxon>
        <taxon>Pentapetalae</taxon>
        <taxon>asterids</taxon>
        <taxon>campanulids</taxon>
        <taxon>Asterales</taxon>
        <taxon>Asteraceae</taxon>
        <taxon>Asteroideae</taxon>
        <taxon>Anthemideae</taxon>
        <taxon>Anthemidinae</taxon>
        <taxon>Tanacetum</taxon>
    </lineage>
</organism>
<reference evidence="2" key="1">
    <citation type="journal article" date="2019" name="Sci. Rep.">
        <title>Draft genome of Tanacetum cinerariifolium, the natural source of mosquito coil.</title>
        <authorList>
            <person name="Yamashiro T."/>
            <person name="Shiraishi A."/>
            <person name="Satake H."/>
            <person name="Nakayama K."/>
        </authorList>
    </citation>
    <scope>NUCLEOTIDE SEQUENCE</scope>
</reference>
<evidence type="ECO:0000313" key="2">
    <source>
        <dbReference type="EMBL" id="GEU30460.1"/>
    </source>
</evidence>
<protein>
    <submittedName>
        <fullName evidence="2">Uncharacterized protein</fullName>
    </submittedName>
</protein>
<feature type="region of interest" description="Disordered" evidence="1">
    <location>
        <begin position="143"/>
        <end position="190"/>
    </location>
</feature>
<proteinExistence type="predicted"/>
<dbReference type="EMBL" id="BKCJ010000158">
    <property type="protein sequence ID" value="GEU30460.1"/>
    <property type="molecule type" value="Genomic_DNA"/>
</dbReference>